<feature type="region of interest" description="Disordered" evidence="1">
    <location>
        <begin position="1"/>
        <end position="87"/>
    </location>
</feature>
<dbReference type="PANTHER" id="PTHR13475:SF3">
    <property type="entry name" value="NEUGRIN"/>
    <property type="match status" value="1"/>
</dbReference>
<feature type="compositionally biased region" description="Polar residues" evidence="1">
    <location>
        <begin position="31"/>
        <end position="40"/>
    </location>
</feature>
<dbReference type="InterPro" id="IPR001387">
    <property type="entry name" value="Cro/C1-type_HTH"/>
</dbReference>
<feature type="region of interest" description="Disordered" evidence="1">
    <location>
        <begin position="121"/>
        <end position="155"/>
    </location>
</feature>
<dbReference type="AlphaFoldDB" id="A0A0L0FPI8"/>
<dbReference type="GeneID" id="25909357"/>
<gene>
    <name evidence="2" type="ORF">SARC_08853</name>
</gene>
<feature type="compositionally biased region" description="Basic and acidic residues" evidence="1">
    <location>
        <begin position="142"/>
        <end position="155"/>
    </location>
</feature>
<feature type="region of interest" description="Disordered" evidence="1">
    <location>
        <begin position="224"/>
        <end position="262"/>
    </location>
</feature>
<dbReference type="PANTHER" id="PTHR13475">
    <property type="entry name" value="NEUGRIN"/>
    <property type="match status" value="1"/>
</dbReference>
<dbReference type="Pfam" id="PF06413">
    <property type="entry name" value="Neugrin"/>
    <property type="match status" value="1"/>
</dbReference>
<dbReference type="InterPro" id="IPR010487">
    <property type="entry name" value="NGRN/Rrg9"/>
</dbReference>
<dbReference type="GO" id="GO:0005634">
    <property type="term" value="C:nucleus"/>
    <property type="evidence" value="ECO:0007669"/>
    <property type="project" value="TreeGrafter"/>
</dbReference>
<evidence type="ECO:0008006" key="4">
    <source>
        <dbReference type="Google" id="ProtNLM"/>
    </source>
</evidence>
<evidence type="ECO:0000256" key="1">
    <source>
        <dbReference type="SAM" id="MobiDB-lite"/>
    </source>
</evidence>
<dbReference type="RefSeq" id="XP_014152632.1">
    <property type="nucleotide sequence ID" value="XM_014297157.1"/>
</dbReference>
<dbReference type="CDD" id="cd00093">
    <property type="entry name" value="HTH_XRE"/>
    <property type="match status" value="1"/>
</dbReference>
<dbReference type="OrthoDB" id="5578174at2759"/>
<evidence type="ECO:0000313" key="3">
    <source>
        <dbReference type="Proteomes" id="UP000054560"/>
    </source>
</evidence>
<organism evidence="2 3">
    <name type="scientific">Sphaeroforma arctica JP610</name>
    <dbReference type="NCBI Taxonomy" id="667725"/>
    <lineage>
        <taxon>Eukaryota</taxon>
        <taxon>Ichthyosporea</taxon>
        <taxon>Ichthyophonida</taxon>
        <taxon>Sphaeroforma</taxon>
    </lineage>
</organism>
<evidence type="ECO:0000313" key="2">
    <source>
        <dbReference type="EMBL" id="KNC78730.1"/>
    </source>
</evidence>
<feature type="compositionally biased region" description="Basic and acidic residues" evidence="1">
    <location>
        <begin position="239"/>
        <end position="262"/>
    </location>
</feature>
<accession>A0A0L0FPI8</accession>
<dbReference type="STRING" id="667725.A0A0L0FPI8"/>
<keyword evidence="3" id="KW-1185">Reference proteome</keyword>
<name>A0A0L0FPI8_9EUKA</name>
<dbReference type="Proteomes" id="UP000054560">
    <property type="component" value="Unassembled WGS sequence"/>
</dbReference>
<proteinExistence type="predicted"/>
<feature type="compositionally biased region" description="Basic and acidic residues" evidence="1">
    <location>
        <begin position="121"/>
        <end position="133"/>
    </location>
</feature>
<reference evidence="2 3" key="1">
    <citation type="submission" date="2011-02" db="EMBL/GenBank/DDBJ databases">
        <title>The Genome Sequence of Sphaeroforma arctica JP610.</title>
        <authorList>
            <consortium name="The Broad Institute Genome Sequencing Platform"/>
            <person name="Russ C."/>
            <person name="Cuomo C."/>
            <person name="Young S.K."/>
            <person name="Zeng Q."/>
            <person name="Gargeya S."/>
            <person name="Alvarado L."/>
            <person name="Berlin A."/>
            <person name="Chapman S.B."/>
            <person name="Chen Z."/>
            <person name="Freedman E."/>
            <person name="Gellesch M."/>
            <person name="Goldberg J."/>
            <person name="Griggs A."/>
            <person name="Gujja S."/>
            <person name="Heilman E."/>
            <person name="Heiman D."/>
            <person name="Howarth C."/>
            <person name="Mehta T."/>
            <person name="Neiman D."/>
            <person name="Pearson M."/>
            <person name="Roberts A."/>
            <person name="Saif S."/>
            <person name="Shea T."/>
            <person name="Shenoy N."/>
            <person name="Sisk P."/>
            <person name="Stolte C."/>
            <person name="Sykes S."/>
            <person name="White J."/>
            <person name="Yandava C."/>
            <person name="Burger G."/>
            <person name="Gray M.W."/>
            <person name="Holland P.W.H."/>
            <person name="King N."/>
            <person name="Lang F.B.F."/>
            <person name="Roger A.J."/>
            <person name="Ruiz-Trillo I."/>
            <person name="Haas B."/>
            <person name="Nusbaum C."/>
            <person name="Birren B."/>
        </authorList>
    </citation>
    <scope>NUCLEOTIDE SEQUENCE [LARGE SCALE GENOMIC DNA]</scope>
    <source>
        <strain evidence="2 3">JP610</strain>
    </source>
</reference>
<dbReference type="EMBL" id="KQ242435">
    <property type="protein sequence ID" value="KNC78730.1"/>
    <property type="molecule type" value="Genomic_DNA"/>
</dbReference>
<sequence>MRALNAEEDLRTLGPQSAPLLSSGEVHVQSPPHTSSTLQISRGAEPQDYLAAHTHTRPQAPASGTGSDGAGYNNSPQGRVRRERQEKVWIGDSYDAELDIDLANLEPMPVLSKQEIRNRLKGNSTEHDQHADTSDYASLSATHRDIERKRQERDLKPTYVTVQSKERGVVPPERGSKRMRKIRKYLDPEEAFFNPDLAYKKAKKKADKAATRWKNRGISWAQINANLPPGVEPGPRKPKGWDRKEPPKAMKSEWEPTKRLSRPAMEKVRKLREENRSTWTTVALADRFKVSPEAIHRILRSKWQPSAEQYQRQMTRTFADYELHRQTRHRIAETDHE</sequence>
<protein>
    <recommendedName>
        <fullName evidence="4">Required for respiratory growth protein 9, mitochondrial</fullName>
    </recommendedName>
</protein>